<evidence type="ECO:0000256" key="1">
    <source>
        <dbReference type="SAM" id="MobiDB-lite"/>
    </source>
</evidence>
<protein>
    <submittedName>
        <fullName evidence="2">Uncharacterized protein</fullName>
    </submittedName>
</protein>
<dbReference type="AlphaFoldDB" id="A0A382KWG2"/>
<feature type="region of interest" description="Disordered" evidence="1">
    <location>
        <begin position="1"/>
        <end position="23"/>
    </location>
</feature>
<proteinExistence type="predicted"/>
<gene>
    <name evidence="2" type="ORF">METZ01_LOCUS279941</name>
</gene>
<sequence length="53" mass="5982">MEFHNPPNVQSVPEVEAKDEDDATDIARDMVNEGFSNYEVEVEDVNVSDVEQV</sequence>
<dbReference type="EMBL" id="UINC01082376">
    <property type="protein sequence ID" value="SVC27087.1"/>
    <property type="molecule type" value="Genomic_DNA"/>
</dbReference>
<name>A0A382KWG2_9ZZZZ</name>
<reference evidence="2" key="1">
    <citation type="submission" date="2018-05" db="EMBL/GenBank/DDBJ databases">
        <authorList>
            <person name="Lanie J.A."/>
            <person name="Ng W.-L."/>
            <person name="Kazmierczak K.M."/>
            <person name="Andrzejewski T.M."/>
            <person name="Davidsen T.M."/>
            <person name="Wayne K.J."/>
            <person name="Tettelin H."/>
            <person name="Glass J.I."/>
            <person name="Rusch D."/>
            <person name="Podicherti R."/>
            <person name="Tsui H.-C.T."/>
            <person name="Winkler M.E."/>
        </authorList>
    </citation>
    <scope>NUCLEOTIDE SEQUENCE</scope>
</reference>
<accession>A0A382KWG2</accession>
<organism evidence="2">
    <name type="scientific">marine metagenome</name>
    <dbReference type="NCBI Taxonomy" id="408172"/>
    <lineage>
        <taxon>unclassified sequences</taxon>
        <taxon>metagenomes</taxon>
        <taxon>ecological metagenomes</taxon>
    </lineage>
</organism>
<evidence type="ECO:0000313" key="2">
    <source>
        <dbReference type="EMBL" id="SVC27087.1"/>
    </source>
</evidence>